<evidence type="ECO:0000256" key="7">
    <source>
        <dbReference type="ARBA" id="ARBA00022989"/>
    </source>
</evidence>
<reference evidence="21" key="1">
    <citation type="submission" date="2010-08" db="EMBL/GenBank/DDBJ databases">
        <authorList>
            <consortium name="Caenorhabditis japonica Sequencing Consortium"/>
            <person name="Wilson R.K."/>
        </authorList>
    </citation>
    <scope>NUCLEOTIDE SEQUENCE [LARGE SCALE GENOMIC DNA]</scope>
    <source>
        <strain evidence="21">DF5081</strain>
    </source>
</reference>
<evidence type="ECO:0000256" key="19">
    <source>
        <dbReference type="SAM" id="Phobius"/>
    </source>
</evidence>
<keyword evidence="8" id="KW-0969">Cilium</keyword>
<keyword evidence="6" id="KW-0552">Olfaction</keyword>
<evidence type="ECO:0000313" key="21">
    <source>
        <dbReference type="Proteomes" id="UP000005237"/>
    </source>
</evidence>
<dbReference type="PANTHER" id="PTHR22943">
    <property type="entry name" value="7-TRANSMEMBRANE DOMAIN RECEPTOR C.ELEGANS"/>
    <property type="match status" value="1"/>
</dbReference>
<dbReference type="GO" id="GO:0042048">
    <property type="term" value="P:olfactory behavior"/>
    <property type="evidence" value="ECO:0007669"/>
    <property type="project" value="TreeGrafter"/>
</dbReference>
<evidence type="ECO:0000256" key="16">
    <source>
        <dbReference type="ARBA" id="ARBA00067967"/>
    </source>
</evidence>
<dbReference type="FunFam" id="1.20.1070.10:FF:000128">
    <property type="entry name" value="Seven TM Receptor"/>
    <property type="match status" value="1"/>
</dbReference>
<keyword evidence="12" id="KW-0966">Cell projection</keyword>
<feature type="transmembrane region" description="Helical" evidence="19">
    <location>
        <begin position="197"/>
        <end position="218"/>
    </location>
</feature>
<evidence type="ECO:0000256" key="13">
    <source>
        <dbReference type="ARBA" id="ARBA00054965"/>
    </source>
</evidence>
<evidence type="ECO:0000256" key="10">
    <source>
        <dbReference type="ARBA" id="ARBA00023170"/>
    </source>
</evidence>
<keyword evidence="21" id="KW-1185">Reference proteome</keyword>
<evidence type="ECO:0000256" key="2">
    <source>
        <dbReference type="ARBA" id="ARBA00022475"/>
    </source>
</evidence>
<evidence type="ECO:0000256" key="11">
    <source>
        <dbReference type="ARBA" id="ARBA00023180"/>
    </source>
</evidence>
<dbReference type="GO" id="GO:0006935">
    <property type="term" value="P:chemotaxis"/>
    <property type="evidence" value="ECO:0007669"/>
    <property type="project" value="UniProtKB-KW"/>
</dbReference>
<evidence type="ECO:0000256" key="15">
    <source>
        <dbReference type="ARBA" id="ARBA00064300"/>
    </source>
</evidence>
<comment type="function">
    <text evidence="13">An odorant receptor which affects chemotaxis to the volatile odorant diacetyl. Specifies AWA neuronal cell fate via the odr-7 pathway.</text>
</comment>
<feature type="transmembrane region" description="Helical" evidence="19">
    <location>
        <begin position="39"/>
        <end position="57"/>
    </location>
</feature>
<dbReference type="PANTHER" id="PTHR22943:SF126">
    <property type="entry name" value="SEVEN TM RECEPTOR"/>
    <property type="match status" value="1"/>
</dbReference>
<reference evidence="20" key="2">
    <citation type="submission" date="2022-06" db="UniProtKB">
        <authorList>
            <consortium name="EnsemblMetazoa"/>
        </authorList>
    </citation>
    <scope>IDENTIFICATION</scope>
    <source>
        <strain evidence="20">DF5081</strain>
    </source>
</reference>
<organism evidence="20 21">
    <name type="scientific">Caenorhabditis japonica</name>
    <dbReference type="NCBI Taxonomy" id="281687"/>
    <lineage>
        <taxon>Eukaryota</taxon>
        <taxon>Metazoa</taxon>
        <taxon>Ecdysozoa</taxon>
        <taxon>Nematoda</taxon>
        <taxon>Chromadorea</taxon>
        <taxon>Rhabditida</taxon>
        <taxon>Rhabditina</taxon>
        <taxon>Rhabditomorpha</taxon>
        <taxon>Rhabditoidea</taxon>
        <taxon>Rhabditidae</taxon>
        <taxon>Peloderinae</taxon>
        <taxon>Caenorhabditis</taxon>
    </lineage>
</organism>
<evidence type="ECO:0000256" key="4">
    <source>
        <dbReference type="ARBA" id="ARBA00022606"/>
    </source>
</evidence>
<sequence>MRMAPLFQICCAVISVFLNTVLTYLILAKSPKKLGVYKYLMCYISLFEIFYSCWDMMTEPIVHSYKAAFVVLRDYNGSVFNREASFVLVCVYCGLFGVSMAIFGVHFIYRYGAVNKAFSEKFLPGKWVYMLFVIPLWYGAWWAILCYIYFHFTDETDVYMTETIQEHYQIPIEDSSYICVYFQPPGADGLPHPDPRIFFSIGCMWYMIISSMFSVFYFGTRCYWEIRKTISQSSTVSITTKNLQSQLFHALVVQTFIPLVLMYIPIGILFFFPMVIWELPFTTEFVGYTIALYPAIDPLPNMIIIKCYRHAIVDFFMCLFGQKKRVEAQQSVNTVDAASGSNGPRSVTRFV</sequence>
<comment type="similarity">
    <text evidence="14">Belongs to the nematode receptor-like protein str family.</text>
</comment>
<evidence type="ECO:0000313" key="20">
    <source>
        <dbReference type="EnsemblMetazoa" id="CJA06053.1"/>
    </source>
</evidence>
<comment type="subcellular location">
    <subcellularLocation>
        <location evidence="1">Cell projection</location>
        <location evidence="1">Cilium membrane</location>
        <topology evidence="1">Multi-pass membrane protein</topology>
    </subcellularLocation>
</comment>
<keyword evidence="11" id="KW-0325">Glycoprotein</keyword>
<evidence type="ECO:0000256" key="3">
    <source>
        <dbReference type="ARBA" id="ARBA00022500"/>
    </source>
</evidence>
<evidence type="ECO:0000256" key="14">
    <source>
        <dbReference type="ARBA" id="ARBA00061678"/>
    </source>
</evidence>
<proteinExistence type="inferred from homology"/>
<keyword evidence="10" id="KW-0675">Receptor</keyword>
<feature type="transmembrane region" description="Helical" evidence="19">
    <location>
        <begin position="6"/>
        <end position="27"/>
    </location>
</feature>
<keyword evidence="4" id="KW-0716">Sensory transduction</keyword>
<keyword evidence="9 19" id="KW-0472">Membrane</keyword>
<name>A0A8R1HS25_CAEJA</name>
<evidence type="ECO:0000256" key="9">
    <source>
        <dbReference type="ARBA" id="ARBA00023136"/>
    </source>
</evidence>
<evidence type="ECO:0000256" key="5">
    <source>
        <dbReference type="ARBA" id="ARBA00022692"/>
    </source>
</evidence>
<accession>A0A8R1HS25</accession>
<keyword evidence="7 19" id="KW-1133">Transmembrane helix</keyword>
<evidence type="ECO:0000256" key="12">
    <source>
        <dbReference type="ARBA" id="ARBA00023273"/>
    </source>
</evidence>
<evidence type="ECO:0000256" key="1">
    <source>
        <dbReference type="ARBA" id="ARBA00004272"/>
    </source>
</evidence>
<dbReference type="GO" id="GO:0038022">
    <property type="term" value="F:G protein-coupled olfactory receptor activity"/>
    <property type="evidence" value="ECO:0007669"/>
    <property type="project" value="TreeGrafter"/>
</dbReference>
<dbReference type="AlphaFoldDB" id="A0A8R1HS25"/>
<evidence type="ECO:0000256" key="8">
    <source>
        <dbReference type="ARBA" id="ARBA00023069"/>
    </source>
</evidence>
<feature type="transmembrane region" description="Helical" evidence="19">
    <location>
        <begin position="247"/>
        <end position="272"/>
    </location>
</feature>
<dbReference type="Proteomes" id="UP000005237">
    <property type="component" value="Unassembled WGS sequence"/>
</dbReference>
<dbReference type="GO" id="GO:0060170">
    <property type="term" value="C:ciliary membrane"/>
    <property type="evidence" value="ECO:0007669"/>
    <property type="project" value="UniProtKB-SubCell"/>
</dbReference>
<keyword evidence="3" id="KW-0145">Chemotaxis</keyword>
<comment type="subunit">
    <text evidence="15">Interacts with odr-4.</text>
</comment>
<evidence type="ECO:0000256" key="6">
    <source>
        <dbReference type="ARBA" id="ARBA00022725"/>
    </source>
</evidence>
<dbReference type="InterPro" id="IPR019428">
    <property type="entry name" value="7TM_GPCR_serpentine_rcpt_Str"/>
</dbReference>
<feature type="transmembrane region" description="Helical" evidence="19">
    <location>
        <begin position="86"/>
        <end position="109"/>
    </location>
</feature>
<keyword evidence="5 19" id="KW-0812">Transmembrane</keyword>
<evidence type="ECO:0000256" key="17">
    <source>
        <dbReference type="ARBA" id="ARBA00078653"/>
    </source>
</evidence>
<keyword evidence="2" id="KW-1003">Cell membrane</keyword>
<evidence type="ECO:0000256" key="18">
    <source>
        <dbReference type="ARBA" id="ARBA00082489"/>
    </source>
</evidence>
<dbReference type="SUPFAM" id="SSF81321">
    <property type="entry name" value="Family A G protein-coupled receptor-like"/>
    <property type="match status" value="1"/>
</dbReference>
<protein>
    <recommendedName>
        <fullName evidence="16">Serpentine receptor class r-10</fullName>
    </recommendedName>
    <alternativeName>
        <fullName evidence="17">Odorant response abnormal protein 10</fullName>
    </alternativeName>
    <alternativeName>
        <fullName evidence="18">Olfactory receptor 10</fullName>
    </alternativeName>
</protein>
<dbReference type="EnsemblMetazoa" id="CJA06053.1">
    <property type="protein sequence ID" value="CJA06053.1"/>
    <property type="gene ID" value="WBGene00125257"/>
</dbReference>
<dbReference type="Pfam" id="PF10326">
    <property type="entry name" value="7TM_GPCR_Str"/>
    <property type="match status" value="1"/>
</dbReference>
<feature type="transmembrane region" description="Helical" evidence="19">
    <location>
        <begin position="129"/>
        <end position="150"/>
    </location>
</feature>